<proteinExistence type="predicted"/>
<dbReference type="Proteomes" id="UP000436047">
    <property type="component" value="Unassembled WGS sequence"/>
</dbReference>
<protein>
    <submittedName>
        <fullName evidence="1">Uncharacterized protein</fullName>
    </submittedName>
</protein>
<dbReference type="AlphaFoldDB" id="A0A6N7WNT1"/>
<comment type="caution">
    <text evidence="1">The sequence shown here is derived from an EMBL/GenBank/DDBJ whole genome shotgun (WGS) entry which is preliminary data.</text>
</comment>
<name>A0A6N7WNT1_9FIRM</name>
<dbReference type="GeneID" id="86056240"/>
<accession>A0A6N7WNT1</accession>
<evidence type="ECO:0000313" key="1">
    <source>
        <dbReference type="EMBL" id="MSS91344.1"/>
    </source>
</evidence>
<keyword evidence="2" id="KW-1185">Reference proteome</keyword>
<evidence type="ECO:0000313" key="2">
    <source>
        <dbReference type="Proteomes" id="UP000436047"/>
    </source>
</evidence>
<organism evidence="1 2">
    <name type="scientific">Eisenbergiella porci</name>
    <dbReference type="NCBI Taxonomy" id="2652274"/>
    <lineage>
        <taxon>Bacteria</taxon>
        <taxon>Bacillati</taxon>
        <taxon>Bacillota</taxon>
        <taxon>Clostridia</taxon>
        <taxon>Lachnospirales</taxon>
        <taxon>Lachnospiraceae</taxon>
        <taxon>Eisenbergiella</taxon>
    </lineage>
</organism>
<dbReference type="RefSeq" id="WP_154467731.1">
    <property type="nucleotide sequence ID" value="NZ_JAXDZL010000202.1"/>
</dbReference>
<sequence>MKKIKSMVTEYPDICCICGRIAEAEHHLIFGNLRQLADTDGITVGICHEHHTGPGRALDRIHDNPAAESLSKIAGQLAWEKHAVAGGMTEVDARKAFMSRYGKSFL</sequence>
<gene>
    <name evidence="1" type="ORF">FYJ45_24845</name>
</gene>
<dbReference type="EMBL" id="VUMI01000063">
    <property type="protein sequence ID" value="MSS91344.1"/>
    <property type="molecule type" value="Genomic_DNA"/>
</dbReference>
<reference evidence="1 2" key="1">
    <citation type="submission" date="2019-08" db="EMBL/GenBank/DDBJ databases">
        <title>In-depth cultivation of the pig gut microbiome towards novel bacterial diversity and tailored functional studies.</title>
        <authorList>
            <person name="Wylensek D."/>
            <person name="Hitch T.C.A."/>
            <person name="Clavel T."/>
        </authorList>
    </citation>
    <scope>NUCLEOTIDE SEQUENCE [LARGE SCALE GENOMIC DNA]</scope>
    <source>
        <strain evidence="1 2">WCA-389-WT-23B</strain>
    </source>
</reference>